<dbReference type="GO" id="GO:0007095">
    <property type="term" value="P:mitotic G2 DNA damage checkpoint signaling"/>
    <property type="evidence" value="ECO:0007669"/>
    <property type="project" value="TreeGrafter"/>
</dbReference>
<evidence type="ECO:0000313" key="4">
    <source>
        <dbReference type="Proteomes" id="UP000035680"/>
    </source>
</evidence>
<feature type="region of interest" description="Disordered" evidence="2">
    <location>
        <begin position="665"/>
        <end position="710"/>
    </location>
</feature>
<dbReference type="WBParaSite" id="SVE_1933300.1">
    <property type="protein sequence ID" value="SVE_1933300.1"/>
    <property type="gene ID" value="SVE_1933300"/>
</dbReference>
<keyword evidence="4" id="KW-1185">Reference proteome</keyword>
<name>A0A0K0G3M6_STRVS</name>
<organism evidence="4 5">
    <name type="scientific">Strongyloides venezuelensis</name>
    <name type="common">Threadworm</name>
    <dbReference type="NCBI Taxonomy" id="75913"/>
    <lineage>
        <taxon>Eukaryota</taxon>
        <taxon>Metazoa</taxon>
        <taxon>Ecdysozoa</taxon>
        <taxon>Nematoda</taxon>
        <taxon>Chromadorea</taxon>
        <taxon>Rhabditida</taxon>
        <taxon>Tylenchina</taxon>
        <taxon>Panagrolaimomorpha</taxon>
        <taxon>Strongyloidoidea</taxon>
        <taxon>Strongyloididae</taxon>
        <taxon>Strongyloides</taxon>
    </lineage>
</organism>
<evidence type="ECO:0000313" key="5">
    <source>
        <dbReference type="WBParaSite" id="SVE_1933300.1"/>
    </source>
</evidence>
<sequence length="911" mass="103077">MSDQPYSFYVIEPNSVDKSKSVWSEKQKESCHEAYKILEENSYSPKWLPEEHCLREQRRRRCYFVFGKFEGVGFDHLVSVGASIYGTPVILDFKRTRRPTKTLPYPYKPLYSVHFRGKTLTFTGLSQEENDMYAKMFCLMGGNASNDLTESTDLLICHYCDRKSQKYAEMARLKRFVCEPRLVDETYSKVLNLEIFNAGSDEYLHHYAVPLCKGMIFCVSGLRPTHRHDIQNIVEANGGKYTGHMKRGETTHLICDEASGNKYKKAVEWGITVIKSPWLADSVNSGYLLPYEKYSLTSKSRACSTPNTSRLPNITIGEDNISSILNDASKINMDKLDKKLSIFPSKASLTTSNKSIRRKSSTILGKQNMLNEGPDDPGDERTIEAIVDRYINEGNSRLTCGLSNDRKSTTGGVSDIGSVNQQIFQGKIFYSLDDEKDSFKNIVEKLGGVYVNDTTLLVDYIYFPAVIESMKDFTNANSKNKVSDLWLISCIEKKTLLDPFGSPFYIPLYIDINKCKKLFKGLIFYVNGFNKFEAEAITQCIIACGGEVADQNTIKSNFVTHVITCKSVDNLSSNTVFSTSKVVNYIWLVECISKCKLQEENDFMFGKTEITTRKDVCWLTCHHEDEGSKENNDTGDMFKIFQSRMSIIQKETSVDTPIRKISSLDLGGSATRQRDDHTNSLRLSRSVPRNPFMESDETSSRSSKISTPSALLRGERKEWNWNCDDLKDSTPGKGTEWTESFITDVIDQNLLKMEDAFLNDSTMGSGPTDFSELVKELGKPRNDTTPKRVSPVSKKRKLSIIPQKKTPRTSHMSNMNRLSNFRKAAKGALLKSPFKKNAAQDEEESKSKSPVDDLINHQFVWSDLSQRQCPSDSQICNIKESFGKVIAEPSNLESEESSVSNFFPCENDSNI</sequence>
<keyword evidence="1" id="KW-0677">Repeat</keyword>
<dbReference type="Gene3D" id="3.40.50.10190">
    <property type="entry name" value="BRCT domain"/>
    <property type="match status" value="5"/>
</dbReference>
<feature type="domain" description="BRCT" evidence="3">
    <location>
        <begin position="419"/>
        <end position="498"/>
    </location>
</feature>
<feature type="compositionally biased region" description="Low complexity" evidence="2">
    <location>
        <begin position="889"/>
        <end position="900"/>
    </location>
</feature>
<dbReference type="FunFam" id="3.40.50.10190:FF:000010">
    <property type="entry name" value="DNA topoisomerase II binding protein 1"/>
    <property type="match status" value="1"/>
</dbReference>
<reference evidence="5" key="2">
    <citation type="submission" date="2015-08" db="UniProtKB">
        <authorList>
            <consortium name="WormBaseParasite"/>
        </authorList>
    </citation>
    <scope>IDENTIFICATION</scope>
</reference>
<feature type="domain" description="BRCT" evidence="3">
    <location>
        <begin position="207"/>
        <end position="296"/>
    </location>
</feature>
<dbReference type="Proteomes" id="UP000035680">
    <property type="component" value="Unassembled WGS sequence"/>
</dbReference>
<evidence type="ECO:0000259" key="3">
    <source>
        <dbReference type="PROSITE" id="PS50172"/>
    </source>
</evidence>
<dbReference type="PROSITE" id="PS50172">
    <property type="entry name" value="BRCT"/>
    <property type="match status" value="4"/>
</dbReference>
<protein>
    <submittedName>
        <fullName evidence="5">DNA topoisomerase 2-binding protein 1 (inferred by orthology to a human protein)</fullName>
    </submittedName>
</protein>
<evidence type="ECO:0000256" key="1">
    <source>
        <dbReference type="ARBA" id="ARBA00022737"/>
    </source>
</evidence>
<dbReference type="Pfam" id="PF16589">
    <property type="entry name" value="BRCT_2"/>
    <property type="match status" value="1"/>
</dbReference>
<dbReference type="CDD" id="cd00027">
    <property type="entry name" value="BRCT"/>
    <property type="match status" value="1"/>
</dbReference>
<dbReference type="AlphaFoldDB" id="A0A0K0G3M6"/>
<dbReference type="PANTHER" id="PTHR13561:SF20">
    <property type="entry name" value="DNA TOPOISOMERASE 2-BINDING PROTEIN 1"/>
    <property type="match status" value="1"/>
</dbReference>
<dbReference type="GO" id="GO:0033314">
    <property type="term" value="P:mitotic DNA replication checkpoint signaling"/>
    <property type="evidence" value="ECO:0007669"/>
    <property type="project" value="TreeGrafter"/>
</dbReference>
<dbReference type="SUPFAM" id="SSF52113">
    <property type="entry name" value="BRCT domain"/>
    <property type="match status" value="4"/>
</dbReference>
<dbReference type="InterPro" id="IPR001357">
    <property type="entry name" value="BRCT_dom"/>
</dbReference>
<feature type="region of interest" description="Disordered" evidence="2">
    <location>
        <begin position="832"/>
        <end position="851"/>
    </location>
</feature>
<feature type="compositionally biased region" description="Low complexity" evidence="2">
    <location>
        <begin position="700"/>
        <end position="709"/>
    </location>
</feature>
<proteinExistence type="predicted"/>
<dbReference type="SMART" id="SM00292">
    <property type="entry name" value="BRCT"/>
    <property type="match status" value="3"/>
</dbReference>
<feature type="domain" description="BRCT" evidence="3">
    <location>
        <begin position="514"/>
        <end position="605"/>
    </location>
</feature>
<dbReference type="PANTHER" id="PTHR13561">
    <property type="entry name" value="DNA REPLICATION REGULATOR DPB11-RELATED"/>
    <property type="match status" value="1"/>
</dbReference>
<dbReference type="STRING" id="75913.A0A0K0G3M6"/>
<dbReference type="GO" id="GO:0006270">
    <property type="term" value="P:DNA replication initiation"/>
    <property type="evidence" value="ECO:0007669"/>
    <property type="project" value="TreeGrafter"/>
</dbReference>
<accession>A0A0K0G3M6</accession>
<feature type="domain" description="BRCT" evidence="3">
    <location>
        <begin position="115"/>
        <end position="187"/>
    </location>
</feature>
<dbReference type="Pfam" id="PF12738">
    <property type="entry name" value="PTCB-BRCT"/>
    <property type="match status" value="1"/>
</dbReference>
<reference evidence="4" key="1">
    <citation type="submission" date="2014-07" db="EMBL/GenBank/DDBJ databases">
        <authorList>
            <person name="Martin A.A"/>
            <person name="De Silva N."/>
        </authorList>
    </citation>
    <scope>NUCLEOTIDE SEQUENCE</scope>
</reference>
<evidence type="ECO:0000256" key="2">
    <source>
        <dbReference type="SAM" id="MobiDB-lite"/>
    </source>
</evidence>
<feature type="region of interest" description="Disordered" evidence="2">
    <location>
        <begin position="778"/>
        <end position="799"/>
    </location>
</feature>
<dbReference type="InterPro" id="IPR036420">
    <property type="entry name" value="BRCT_dom_sf"/>
</dbReference>
<feature type="region of interest" description="Disordered" evidence="2">
    <location>
        <begin position="889"/>
        <end position="911"/>
    </location>
</feature>